<evidence type="ECO:0000256" key="5">
    <source>
        <dbReference type="ARBA" id="ARBA00023136"/>
    </source>
</evidence>
<proteinExistence type="predicted"/>
<feature type="transmembrane region" description="Helical" evidence="6">
    <location>
        <begin position="142"/>
        <end position="164"/>
    </location>
</feature>
<feature type="transmembrane region" description="Helical" evidence="6">
    <location>
        <begin position="70"/>
        <end position="88"/>
    </location>
</feature>
<evidence type="ECO:0000256" key="4">
    <source>
        <dbReference type="ARBA" id="ARBA00022989"/>
    </source>
</evidence>
<protein>
    <submittedName>
        <fullName evidence="7">LysE family translocator</fullName>
    </submittedName>
</protein>
<dbReference type="Proteomes" id="UP001171620">
    <property type="component" value="Unassembled WGS sequence"/>
</dbReference>
<dbReference type="RefSeq" id="WP_230681291.1">
    <property type="nucleotide sequence ID" value="NZ_CADFEV010000010.1"/>
</dbReference>
<dbReference type="PANTHER" id="PTHR30086">
    <property type="entry name" value="ARGININE EXPORTER PROTEIN ARGO"/>
    <property type="match status" value="1"/>
</dbReference>
<evidence type="ECO:0000256" key="3">
    <source>
        <dbReference type="ARBA" id="ARBA00022692"/>
    </source>
</evidence>
<evidence type="ECO:0000256" key="6">
    <source>
        <dbReference type="SAM" id="Phobius"/>
    </source>
</evidence>
<dbReference type="EMBL" id="JAUJRV010000003">
    <property type="protein sequence ID" value="MDN7794639.1"/>
    <property type="molecule type" value="Genomic_DNA"/>
</dbReference>
<evidence type="ECO:0000256" key="1">
    <source>
        <dbReference type="ARBA" id="ARBA00004651"/>
    </source>
</evidence>
<gene>
    <name evidence="7" type="ORF">QZM33_06620</name>
</gene>
<sequence>MNSHQLMTMCFYTILVLIVPGPTNTLLFSSGISVGLARTLPLVLAEAAGYVIAISVWGVSLLAFAAQHPHVLSVIKVACSSYLLLLAAKMWTRGRLEEDRRPKAVTWRNLLVATLLNPKAFLLASTAFPWQTFHDSSSAAQAFGVFLLVLIPVGTGWASLGRATRMLTSGSHHVTAVLRFSSMVLVLFSGTVLYSLVK</sequence>
<feature type="transmembrane region" description="Helical" evidence="6">
    <location>
        <begin position="109"/>
        <end position="130"/>
    </location>
</feature>
<feature type="transmembrane region" description="Helical" evidence="6">
    <location>
        <begin position="40"/>
        <end position="64"/>
    </location>
</feature>
<feature type="transmembrane region" description="Helical" evidence="6">
    <location>
        <begin position="6"/>
        <end position="28"/>
    </location>
</feature>
<dbReference type="Pfam" id="PF01810">
    <property type="entry name" value="LysE"/>
    <property type="match status" value="1"/>
</dbReference>
<name>A0AAW7SXZ8_BURVI</name>
<dbReference type="GO" id="GO:0015171">
    <property type="term" value="F:amino acid transmembrane transporter activity"/>
    <property type="evidence" value="ECO:0007669"/>
    <property type="project" value="TreeGrafter"/>
</dbReference>
<organism evidence="7 8">
    <name type="scientific">Burkholderia vietnamiensis</name>
    <dbReference type="NCBI Taxonomy" id="60552"/>
    <lineage>
        <taxon>Bacteria</taxon>
        <taxon>Pseudomonadati</taxon>
        <taxon>Pseudomonadota</taxon>
        <taxon>Betaproteobacteria</taxon>
        <taxon>Burkholderiales</taxon>
        <taxon>Burkholderiaceae</taxon>
        <taxon>Burkholderia</taxon>
        <taxon>Burkholderia cepacia complex</taxon>
    </lineage>
</organism>
<keyword evidence="5 6" id="KW-0472">Membrane</keyword>
<keyword evidence="2" id="KW-1003">Cell membrane</keyword>
<evidence type="ECO:0000313" key="7">
    <source>
        <dbReference type="EMBL" id="MDN7794639.1"/>
    </source>
</evidence>
<evidence type="ECO:0000313" key="8">
    <source>
        <dbReference type="Proteomes" id="UP001171620"/>
    </source>
</evidence>
<comment type="subcellular location">
    <subcellularLocation>
        <location evidence="1">Cell membrane</location>
        <topology evidence="1">Multi-pass membrane protein</topology>
    </subcellularLocation>
</comment>
<dbReference type="GO" id="GO:0005886">
    <property type="term" value="C:plasma membrane"/>
    <property type="evidence" value="ECO:0007669"/>
    <property type="project" value="UniProtKB-SubCell"/>
</dbReference>
<reference evidence="7" key="1">
    <citation type="submission" date="2023-07" db="EMBL/GenBank/DDBJ databases">
        <title>A collection of bacterial strains from the Burkholderia cepacia Research Laboratory and Repository.</title>
        <authorList>
            <person name="Lipuma J."/>
            <person name="Spilker T."/>
            <person name="Caverly L."/>
        </authorList>
    </citation>
    <scope>NUCLEOTIDE SEQUENCE</scope>
    <source>
        <strain evidence="7">AU44268</strain>
    </source>
</reference>
<accession>A0AAW7SXZ8</accession>
<comment type="caution">
    <text evidence="7">The sequence shown here is derived from an EMBL/GenBank/DDBJ whole genome shotgun (WGS) entry which is preliminary data.</text>
</comment>
<dbReference type="InterPro" id="IPR001123">
    <property type="entry name" value="LeuE-type"/>
</dbReference>
<dbReference type="PANTHER" id="PTHR30086:SF20">
    <property type="entry name" value="ARGININE EXPORTER PROTEIN ARGO-RELATED"/>
    <property type="match status" value="1"/>
</dbReference>
<evidence type="ECO:0000256" key="2">
    <source>
        <dbReference type="ARBA" id="ARBA00022475"/>
    </source>
</evidence>
<keyword evidence="3 6" id="KW-0812">Transmembrane</keyword>
<dbReference type="GO" id="GO:0033228">
    <property type="term" value="P:cysteine export across plasma membrane"/>
    <property type="evidence" value="ECO:0007669"/>
    <property type="project" value="TreeGrafter"/>
</dbReference>
<feature type="transmembrane region" description="Helical" evidence="6">
    <location>
        <begin position="176"/>
        <end position="197"/>
    </location>
</feature>
<keyword evidence="4 6" id="KW-1133">Transmembrane helix</keyword>
<dbReference type="AlphaFoldDB" id="A0AAW7SXZ8"/>